<proteinExistence type="predicted"/>
<evidence type="ECO:0000256" key="1">
    <source>
        <dbReference type="SAM" id="MobiDB-lite"/>
    </source>
</evidence>
<accession>A0A6B0TCW6</accession>
<reference evidence="2 3" key="1">
    <citation type="submission" date="2019-12" db="EMBL/GenBank/DDBJ databases">
        <title>Isolation and characterization of three novel carbon monoxide-oxidizing members of Halobacteria from salione crusts and soils.</title>
        <authorList>
            <person name="Myers M.R."/>
            <person name="King G.M."/>
        </authorList>
    </citation>
    <scope>NUCLEOTIDE SEQUENCE [LARGE SCALE GENOMIC DNA]</scope>
    <source>
        <strain evidence="2 3">WSH3</strain>
    </source>
</reference>
<dbReference type="RefSeq" id="WP_159764899.1">
    <property type="nucleotide sequence ID" value="NZ_WUUT01000006.1"/>
</dbReference>
<feature type="region of interest" description="Disordered" evidence="1">
    <location>
        <begin position="119"/>
        <end position="156"/>
    </location>
</feature>
<gene>
    <name evidence="2" type="ORF">GRX03_14240</name>
</gene>
<dbReference type="Proteomes" id="UP000466535">
    <property type="component" value="Unassembled WGS sequence"/>
</dbReference>
<evidence type="ECO:0000313" key="2">
    <source>
        <dbReference type="EMBL" id="MXR52760.1"/>
    </source>
</evidence>
<comment type="caution">
    <text evidence="2">The sequence shown here is derived from an EMBL/GenBank/DDBJ whole genome shotgun (WGS) entry which is preliminary data.</text>
</comment>
<evidence type="ECO:0000313" key="3">
    <source>
        <dbReference type="Proteomes" id="UP000466535"/>
    </source>
</evidence>
<name>A0A6B0TCW6_9EURY</name>
<organism evidence="2 3">
    <name type="scientific">Halovenus carboxidivorans</name>
    <dbReference type="NCBI Taxonomy" id="2692199"/>
    <lineage>
        <taxon>Archaea</taxon>
        <taxon>Methanobacteriati</taxon>
        <taxon>Methanobacteriota</taxon>
        <taxon>Stenosarchaea group</taxon>
        <taxon>Halobacteria</taxon>
        <taxon>Halobacteriales</taxon>
        <taxon>Haloarculaceae</taxon>
        <taxon>Halovenus</taxon>
    </lineage>
</organism>
<protein>
    <submittedName>
        <fullName evidence="2">Uncharacterized protein</fullName>
    </submittedName>
</protein>
<dbReference type="EMBL" id="WUUT01000006">
    <property type="protein sequence ID" value="MXR52760.1"/>
    <property type="molecule type" value="Genomic_DNA"/>
</dbReference>
<keyword evidence="3" id="KW-1185">Reference proteome</keyword>
<dbReference type="AlphaFoldDB" id="A0A6B0TCW6"/>
<sequence>MYGVTNRNTPRQKTRTVLRVVLTAMLVLGFVTAGATSAAATPDCDEDDDSTQSATTPVPEECGEDDDSPRSVSTPEGDYDRSTGENPSIDVADKVADATGPAGAVVEEAAEWVADNADGISKSESDGMSHPTARVGAYGGGSIEGITTEQNERIRG</sequence>
<feature type="region of interest" description="Disordered" evidence="1">
    <location>
        <begin position="36"/>
        <end position="94"/>
    </location>
</feature>